<evidence type="ECO:0000259" key="12">
    <source>
        <dbReference type="Pfam" id="PF01814"/>
    </source>
</evidence>
<reference evidence="13 14" key="1">
    <citation type="submission" date="2019-02" db="EMBL/GenBank/DDBJ databases">
        <title>Genomic Encyclopedia of Type Strains, Phase IV (KMG-IV): sequencing the most valuable type-strain genomes for metagenomic binning, comparative biology and taxonomic classification.</title>
        <authorList>
            <person name="Goeker M."/>
        </authorList>
    </citation>
    <scope>NUCLEOTIDE SEQUENCE [LARGE SCALE GENOMIC DNA]</scope>
    <source>
        <strain evidence="13 14">DSM 105135</strain>
    </source>
</reference>
<keyword evidence="10" id="KW-0547">Nucleotide-binding</keyword>
<dbReference type="EMBL" id="SHKX01000010">
    <property type="protein sequence ID" value="RZU48012.1"/>
    <property type="molecule type" value="Genomic_DNA"/>
</dbReference>
<dbReference type="PRINTS" id="PR00119">
    <property type="entry name" value="CATATPASE"/>
</dbReference>
<keyword evidence="10" id="KW-0067">ATP-binding</keyword>
<evidence type="ECO:0000256" key="1">
    <source>
        <dbReference type="ARBA" id="ARBA00004370"/>
    </source>
</evidence>
<evidence type="ECO:0000256" key="5">
    <source>
        <dbReference type="ARBA" id="ARBA00022967"/>
    </source>
</evidence>
<dbReference type="SFLD" id="SFLDF00027">
    <property type="entry name" value="p-type_atpase"/>
    <property type="match status" value="1"/>
</dbReference>
<dbReference type="NCBIfam" id="TIGR01525">
    <property type="entry name" value="ATPase-IB_hvy"/>
    <property type="match status" value="1"/>
</dbReference>
<keyword evidence="14" id="KW-1185">Reference proteome</keyword>
<dbReference type="InterPro" id="IPR036412">
    <property type="entry name" value="HAD-like_sf"/>
</dbReference>
<evidence type="ECO:0000256" key="9">
    <source>
        <dbReference type="ARBA" id="ARBA00047308"/>
    </source>
</evidence>
<feature type="transmembrane region" description="Helical" evidence="10">
    <location>
        <begin position="55"/>
        <end position="72"/>
    </location>
</feature>
<dbReference type="Gene3D" id="3.40.1110.10">
    <property type="entry name" value="Calcium-transporting ATPase, cytoplasmic domain N"/>
    <property type="match status" value="1"/>
</dbReference>
<dbReference type="Pfam" id="PF00122">
    <property type="entry name" value="E1-E2_ATPase"/>
    <property type="match status" value="1"/>
</dbReference>
<dbReference type="Gene3D" id="2.70.150.10">
    <property type="entry name" value="Calcium-transporting ATPase, cytoplasmic transduction domain A"/>
    <property type="match status" value="1"/>
</dbReference>
<comment type="caution">
    <text evidence="13">The sequence shown here is derived from an EMBL/GenBank/DDBJ whole genome shotgun (WGS) entry which is preliminary data.</text>
</comment>
<gene>
    <name evidence="13" type="ORF">EV700_0982</name>
</gene>
<feature type="domain" description="Hemerythrin-like" evidence="12">
    <location>
        <begin position="621"/>
        <end position="753"/>
    </location>
</feature>
<evidence type="ECO:0000256" key="10">
    <source>
        <dbReference type="RuleBase" id="RU362081"/>
    </source>
</evidence>
<dbReference type="InterPro" id="IPR023214">
    <property type="entry name" value="HAD_sf"/>
</dbReference>
<dbReference type="SFLD" id="SFLDG00002">
    <property type="entry name" value="C1.7:_P-type_atpase_like"/>
    <property type="match status" value="1"/>
</dbReference>
<dbReference type="SFLD" id="SFLDS00003">
    <property type="entry name" value="Haloacid_Dehalogenase"/>
    <property type="match status" value="1"/>
</dbReference>
<dbReference type="InterPro" id="IPR051014">
    <property type="entry name" value="Cation_Transport_ATPase_IB"/>
</dbReference>
<dbReference type="GO" id="GO:0016887">
    <property type="term" value="F:ATP hydrolysis activity"/>
    <property type="evidence" value="ECO:0007669"/>
    <property type="project" value="InterPro"/>
</dbReference>
<proteinExistence type="inferred from homology"/>
<feature type="transmembrane region" description="Helical" evidence="10">
    <location>
        <begin position="561"/>
        <end position="580"/>
    </location>
</feature>
<evidence type="ECO:0000256" key="7">
    <source>
        <dbReference type="ARBA" id="ARBA00023136"/>
    </source>
</evidence>
<dbReference type="InterPro" id="IPR023299">
    <property type="entry name" value="ATPase_P-typ_cyto_dom_N"/>
</dbReference>
<evidence type="ECO:0000313" key="14">
    <source>
        <dbReference type="Proteomes" id="UP000292423"/>
    </source>
</evidence>
<evidence type="ECO:0000256" key="2">
    <source>
        <dbReference type="ARBA" id="ARBA00006024"/>
    </source>
</evidence>
<dbReference type="PANTHER" id="PTHR48085">
    <property type="entry name" value="CADMIUM/ZINC-TRANSPORTING ATPASE HMA2-RELATED"/>
    <property type="match status" value="1"/>
</dbReference>
<feature type="transmembrane region" description="Helical" evidence="10">
    <location>
        <begin position="30"/>
        <end position="48"/>
    </location>
</feature>
<dbReference type="RefSeq" id="WP_130411247.1">
    <property type="nucleotide sequence ID" value="NZ_SHKX01000010.1"/>
</dbReference>
<dbReference type="GO" id="GO:0015086">
    <property type="term" value="F:cadmium ion transmembrane transporter activity"/>
    <property type="evidence" value="ECO:0007669"/>
    <property type="project" value="TreeGrafter"/>
</dbReference>
<organism evidence="13 14">
    <name type="scientific">Fluviicoccus keumensis</name>
    <dbReference type="NCBI Taxonomy" id="1435465"/>
    <lineage>
        <taxon>Bacteria</taxon>
        <taxon>Pseudomonadati</taxon>
        <taxon>Pseudomonadota</taxon>
        <taxon>Gammaproteobacteria</taxon>
        <taxon>Moraxellales</taxon>
        <taxon>Moraxellaceae</taxon>
        <taxon>Fluviicoccus</taxon>
    </lineage>
</organism>
<dbReference type="InterPro" id="IPR027256">
    <property type="entry name" value="P-typ_ATPase_IB"/>
</dbReference>
<dbReference type="AlphaFoldDB" id="A0A4Q7ZBL5"/>
<dbReference type="SUPFAM" id="SSF81653">
    <property type="entry name" value="Calcium ATPase, transduction domain A"/>
    <property type="match status" value="1"/>
</dbReference>
<dbReference type="Gene3D" id="3.40.50.1000">
    <property type="entry name" value="HAD superfamily/HAD-like"/>
    <property type="match status" value="1"/>
</dbReference>
<protein>
    <recommendedName>
        <fullName evidence="8">P-type Zn(2+) transporter</fullName>
        <ecNumber evidence="8">7.2.2.12</ecNumber>
    </recommendedName>
</protein>
<dbReference type="InterPro" id="IPR044492">
    <property type="entry name" value="P_typ_ATPase_HD_dom"/>
</dbReference>
<dbReference type="GO" id="GO:0005886">
    <property type="term" value="C:plasma membrane"/>
    <property type="evidence" value="ECO:0007669"/>
    <property type="project" value="UniProtKB-SubCell"/>
</dbReference>
<comment type="catalytic activity">
    <reaction evidence="9">
        <text>Zn(2+)(in) + ATP + H2O = Zn(2+)(out) + ADP + phosphate + H(+)</text>
        <dbReference type="Rhea" id="RHEA:20621"/>
        <dbReference type="ChEBI" id="CHEBI:15377"/>
        <dbReference type="ChEBI" id="CHEBI:15378"/>
        <dbReference type="ChEBI" id="CHEBI:29105"/>
        <dbReference type="ChEBI" id="CHEBI:30616"/>
        <dbReference type="ChEBI" id="CHEBI:43474"/>
        <dbReference type="ChEBI" id="CHEBI:456216"/>
        <dbReference type="EC" id="7.2.2.12"/>
    </reaction>
</comment>
<keyword evidence="6 10" id="KW-1133">Transmembrane helix</keyword>
<dbReference type="GO" id="GO:0046872">
    <property type="term" value="F:metal ion binding"/>
    <property type="evidence" value="ECO:0007669"/>
    <property type="project" value="UniProtKB-KW"/>
</dbReference>
<keyword evidence="5" id="KW-1278">Translocase</keyword>
<feature type="transmembrane region" description="Helical" evidence="10">
    <location>
        <begin position="226"/>
        <end position="245"/>
    </location>
</feature>
<dbReference type="NCBIfam" id="TIGR01494">
    <property type="entry name" value="ATPase_P-type"/>
    <property type="match status" value="2"/>
</dbReference>
<dbReference type="Gene3D" id="1.20.120.520">
    <property type="entry name" value="nmb1532 protein domain like"/>
    <property type="match status" value="1"/>
</dbReference>
<dbReference type="InterPro" id="IPR012312">
    <property type="entry name" value="Hemerythrin-like"/>
</dbReference>
<dbReference type="PROSITE" id="PS00154">
    <property type="entry name" value="ATPASE_E1_E2"/>
    <property type="match status" value="1"/>
</dbReference>
<evidence type="ECO:0000256" key="4">
    <source>
        <dbReference type="ARBA" id="ARBA00022723"/>
    </source>
</evidence>
<dbReference type="InterPro" id="IPR001757">
    <property type="entry name" value="P_typ_ATPase"/>
</dbReference>
<evidence type="ECO:0000256" key="6">
    <source>
        <dbReference type="ARBA" id="ARBA00022989"/>
    </source>
</evidence>
<accession>A0A4Q7ZBL5</accession>
<comment type="subcellular location">
    <subcellularLocation>
        <location evidence="10">Cell membrane</location>
    </subcellularLocation>
    <subcellularLocation>
        <location evidence="1">Membrane</location>
    </subcellularLocation>
</comment>
<evidence type="ECO:0000259" key="11">
    <source>
        <dbReference type="Pfam" id="PF00122"/>
    </source>
</evidence>
<keyword evidence="3 10" id="KW-0812">Transmembrane</keyword>
<dbReference type="OrthoDB" id="9814270at2"/>
<keyword evidence="10" id="KW-1003">Cell membrane</keyword>
<name>A0A4Q7ZBL5_9GAMM</name>
<dbReference type="Pfam" id="PF01814">
    <property type="entry name" value="Hemerythrin"/>
    <property type="match status" value="1"/>
</dbReference>
<comment type="similarity">
    <text evidence="2 10">Belongs to the cation transport ATPase (P-type) (TC 3.A.3) family. Type IB subfamily.</text>
</comment>
<dbReference type="InterPro" id="IPR008250">
    <property type="entry name" value="ATPase_P-typ_transduc_dom_A_sf"/>
</dbReference>
<evidence type="ECO:0000256" key="8">
    <source>
        <dbReference type="ARBA" id="ARBA00039097"/>
    </source>
</evidence>
<feature type="transmembrane region" description="Helical" evidence="10">
    <location>
        <begin position="251"/>
        <end position="278"/>
    </location>
</feature>
<dbReference type="Pfam" id="PF00702">
    <property type="entry name" value="Hydrolase"/>
    <property type="match status" value="1"/>
</dbReference>
<dbReference type="GO" id="GO:0005524">
    <property type="term" value="F:ATP binding"/>
    <property type="evidence" value="ECO:0007669"/>
    <property type="project" value="UniProtKB-UniRule"/>
</dbReference>
<dbReference type="CDD" id="cd12108">
    <property type="entry name" value="Hr-like"/>
    <property type="match status" value="1"/>
</dbReference>
<dbReference type="Proteomes" id="UP000292423">
    <property type="component" value="Unassembled WGS sequence"/>
</dbReference>
<evidence type="ECO:0000313" key="13">
    <source>
        <dbReference type="EMBL" id="RZU48012.1"/>
    </source>
</evidence>
<keyword evidence="7 10" id="KW-0472">Membrane</keyword>
<evidence type="ECO:0000256" key="3">
    <source>
        <dbReference type="ARBA" id="ARBA00022692"/>
    </source>
</evidence>
<dbReference type="InterPro" id="IPR023298">
    <property type="entry name" value="ATPase_P-typ_TM_dom_sf"/>
</dbReference>
<dbReference type="SUPFAM" id="SSF56784">
    <property type="entry name" value="HAD-like"/>
    <property type="match status" value="1"/>
</dbReference>
<dbReference type="GO" id="GO:0016463">
    <property type="term" value="F:P-type zinc transporter activity"/>
    <property type="evidence" value="ECO:0007669"/>
    <property type="project" value="UniProtKB-EC"/>
</dbReference>
<dbReference type="InterPro" id="IPR018303">
    <property type="entry name" value="ATPase_P-typ_P_site"/>
</dbReference>
<dbReference type="PANTHER" id="PTHR48085:SF5">
    <property type="entry name" value="CADMIUM_ZINC-TRANSPORTING ATPASE HMA4-RELATED"/>
    <property type="match status" value="1"/>
</dbReference>
<dbReference type="SUPFAM" id="SSF81665">
    <property type="entry name" value="Calcium ATPase, transmembrane domain M"/>
    <property type="match status" value="1"/>
</dbReference>
<sequence>MPAFLLPLVVVLTMAGGVMALVGQEEAAARLWQLATLPVLLWLVLESLRKLRRGEWGVDLVAGLAMGGALLLGHSLTAAVIALMFAGGQALESFAANRARRELTALLARTPATVERQEDGAWRTVAVAEVRAGDRLLVKTGAVLPVDGLVAAGGPVSLDESSLTGESLPVSHADGEAVASGTLNLGQGFELTALRSAADSTYAAIVRLVQEAQTGKAPFTRMADRYAFWLVPLTLAVAGLAWLLSGDPLRALAVLVVATPCPLILAAPVAIVSGISAAARRGILIKNGAALEALADGKRLLLDKTGTLTTGLARLVDIETDGGWTAEDVLRLCASLEQVSLHPVSAALVQVARARGLALSTPTGLADAPGHGLSGLVDGHRVAAGQPGWVGSVAGTPDWARAALERALNEGGMAVFVAVDGRVAGVLRMQDEIRPDTPRAIRALRAAGIERLSMATGDRQDIADSIGAVLGLDAVYAGLTPEGKVEAVRREREGGVTLMTGDGINDAPALALADVGIAMGARGAGASSEAADVVLMVDRLDRLAEALALSRRARAIARQSVLAGMALSGVAMVAAAAGYLTPLAGAVLQEGIDVAVILNALRALRPVARPLPALSAEEQARLAAAHRDLQPVLEQLRRQAEALTPGRAPDLAGLTALSGRLAAELVPHEQGDERHLHPALARRMPGPDPLALFSRTHREILHLCERIRQDIAGLAADAVPDEHTRQRLVRQLFALEAILHLHFDQENELYAGLAGEG</sequence>
<keyword evidence="4 10" id="KW-0479">Metal-binding</keyword>
<dbReference type="EC" id="7.2.2.12" evidence="8"/>
<dbReference type="InterPro" id="IPR059000">
    <property type="entry name" value="ATPase_P-type_domA"/>
</dbReference>
<feature type="domain" description="P-type ATPase A" evidence="11">
    <location>
        <begin position="110"/>
        <end position="210"/>
    </location>
</feature>